<gene>
    <name evidence="1" type="ORF">JOH49_009590</name>
</gene>
<comment type="caution">
    <text evidence="1">The sequence shown here is derived from an EMBL/GenBank/DDBJ whole genome shotgun (WGS) entry which is preliminary data.</text>
</comment>
<dbReference type="AlphaFoldDB" id="A0A8I1YHL1"/>
<evidence type="ECO:0000313" key="1">
    <source>
        <dbReference type="EMBL" id="MBP1299837.1"/>
    </source>
</evidence>
<accession>A0A8I1YHL1</accession>
<dbReference type="Proteomes" id="UP000673383">
    <property type="component" value="Unassembled WGS sequence"/>
</dbReference>
<organism evidence="1 2">
    <name type="scientific">Bradyrhizobium elkanii</name>
    <dbReference type="NCBI Taxonomy" id="29448"/>
    <lineage>
        <taxon>Bacteria</taxon>
        <taxon>Pseudomonadati</taxon>
        <taxon>Pseudomonadota</taxon>
        <taxon>Alphaproteobacteria</taxon>
        <taxon>Hyphomicrobiales</taxon>
        <taxon>Nitrobacteraceae</taxon>
        <taxon>Bradyrhizobium</taxon>
    </lineage>
</organism>
<sequence>MEDRPILLMTGYSQNNGPLWLAAQECGPLPCSIKAGLNRNQDA</sequence>
<dbReference type="EMBL" id="JAFICZ010000001">
    <property type="protein sequence ID" value="MBP1299837.1"/>
    <property type="molecule type" value="Genomic_DNA"/>
</dbReference>
<reference evidence="1" key="1">
    <citation type="submission" date="2021-02" db="EMBL/GenBank/DDBJ databases">
        <title>Genomic Encyclopedia of Type Strains, Phase IV (KMG-V): Genome sequencing to study the core and pangenomes of soil and plant-associated prokaryotes.</title>
        <authorList>
            <person name="Whitman W."/>
        </authorList>
    </citation>
    <scope>NUCLEOTIDE SEQUENCE</scope>
    <source>
        <strain evidence="1">USDA 406</strain>
    </source>
</reference>
<evidence type="ECO:0000313" key="2">
    <source>
        <dbReference type="Proteomes" id="UP000673383"/>
    </source>
</evidence>
<protein>
    <submittedName>
        <fullName evidence="1">Uncharacterized protein</fullName>
    </submittedName>
</protein>
<name>A0A8I1YHL1_BRAEL</name>
<proteinExistence type="predicted"/>